<evidence type="ECO:0000256" key="2">
    <source>
        <dbReference type="ARBA" id="ARBA00009399"/>
    </source>
</evidence>
<organism evidence="8 9">
    <name type="scientific">Candidatus Dechloromonas phosphorivorans</name>
    <dbReference type="NCBI Taxonomy" id="2899244"/>
    <lineage>
        <taxon>Bacteria</taxon>
        <taxon>Pseudomonadati</taxon>
        <taxon>Pseudomonadota</taxon>
        <taxon>Betaproteobacteria</taxon>
        <taxon>Rhodocyclales</taxon>
        <taxon>Azonexaceae</taxon>
        <taxon>Dechloromonas</taxon>
    </lineage>
</organism>
<evidence type="ECO:0000259" key="7">
    <source>
        <dbReference type="Pfam" id="PF04138"/>
    </source>
</evidence>
<keyword evidence="5 6" id="KW-0472">Membrane</keyword>
<dbReference type="EMBL" id="JADKBR010000017">
    <property type="protein sequence ID" value="MBK8891615.1"/>
    <property type="molecule type" value="Genomic_DNA"/>
</dbReference>
<dbReference type="Pfam" id="PF04138">
    <property type="entry name" value="GtrA_DPMS_TM"/>
    <property type="match status" value="1"/>
</dbReference>
<keyword evidence="4 6" id="KW-1133">Transmembrane helix</keyword>
<name>A0A9D7LT82_9RHOO</name>
<evidence type="ECO:0000256" key="6">
    <source>
        <dbReference type="SAM" id="Phobius"/>
    </source>
</evidence>
<proteinExistence type="inferred from homology"/>
<feature type="transmembrane region" description="Helical" evidence="6">
    <location>
        <begin position="5"/>
        <end position="25"/>
    </location>
</feature>
<evidence type="ECO:0000256" key="5">
    <source>
        <dbReference type="ARBA" id="ARBA00023136"/>
    </source>
</evidence>
<evidence type="ECO:0000313" key="9">
    <source>
        <dbReference type="Proteomes" id="UP000808146"/>
    </source>
</evidence>
<evidence type="ECO:0000313" key="8">
    <source>
        <dbReference type="EMBL" id="MBK8891615.1"/>
    </source>
</evidence>
<dbReference type="AlphaFoldDB" id="A0A9D7LT82"/>
<keyword evidence="3 6" id="KW-0812">Transmembrane</keyword>
<sequence>MFFRFILVGGSGFVVDVTLTYVLVLLNVEPWLARVPAIIVAMTYTWLANRCFTYKVKTARSITEVVRYGLVAVAMAMVNYLIYIVLWVMGCGPVAAVIVSTICQTIVSFHAYRRFAFREIE</sequence>
<protein>
    <submittedName>
        <fullName evidence="8">GtrA family protein</fullName>
    </submittedName>
</protein>
<accession>A0A9D7LT82</accession>
<comment type="subcellular location">
    <subcellularLocation>
        <location evidence="1">Membrane</location>
        <topology evidence="1">Multi-pass membrane protein</topology>
    </subcellularLocation>
</comment>
<dbReference type="PANTHER" id="PTHR38459:SF1">
    <property type="entry name" value="PROPHAGE BACTOPRENOL-LINKED GLUCOSE TRANSLOCASE HOMOLOG"/>
    <property type="match status" value="1"/>
</dbReference>
<reference evidence="8" key="1">
    <citation type="submission" date="2020-10" db="EMBL/GenBank/DDBJ databases">
        <title>Connecting structure to function with the recovery of over 1000 high-quality activated sludge metagenome-assembled genomes encoding full-length rRNA genes using long-read sequencing.</title>
        <authorList>
            <person name="Singleton C.M."/>
            <person name="Petriglieri F."/>
            <person name="Kristensen J.M."/>
            <person name="Kirkegaard R.H."/>
            <person name="Michaelsen T.Y."/>
            <person name="Andersen M.H."/>
            <person name="Karst S.M."/>
            <person name="Dueholm M.S."/>
            <person name="Nielsen P.H."/>
            <person name="Albertsen M."/>
        </authorList>
    </citation>
    <scope>NUCLEOTIDE SEQUENCE</scope>
    <source>
        <strain evidence="8">OdNE_18-Q3-R46-58_BAT3C.305</strain>
    </source>
</reference>
<feature type="transmembrane region" description="Helical" evidence="6">
    <location>
        <begin position="94"/>
        <end position="112"/>
    </location>
</feature>
<dbReference type="Proteomes" id="UP000808146">
    <property type="component" value="Unassembled WGS sequence"/>
</dbReference>
<dbReference type="PANTHER" id="PTHR38459">
    <property type="entry name" value="PROPHAGE BACTOPRENOL-LINKED GLUCOSE TRANSLOCASE HOMOLOG"/>
    <property type="match status" value="1"/>
</dbReference>
<comment type="similarity">
    <text evidence="2">Belongs to the GtrA family.</text>
</comment>
<dbReference type="InterPro" id="IPR007267">
    <property type="entry name" value="GtrA_DPMS_TM"/>
</dbReference>
<feature type="domain" description="GtrA/DPMS transmembrane" evidence="7">
    <location>
        <begin position="4"/>
        <end position="117"/>
    </location>
</feature>
<gene>
    <name evidence="8" type="ORF">IPN75_15180</name>
</gene>
<dbReference type="GO" id="GO:0000271">
    <property type="term" value="P:polysaccharide biosynthetic process"/>
    <property type="evidence" value="ECO:0007669"/>
    <property type="project" value="InterPro"/>
</dbReference>
<dbReference type="InterPro" id="IPR051401">
    <property type="entry name" value="GtrA_CellWall_Glycosyl"/>
</dbReference>
<feature type="transmembrane region" description="Helical" evidence="6">
    <location>
        <begin position="31"/>
        <end position="47"/>
    </location>
</feature>
<feature type="transmembrane region" description="Helical" evidence="6">
    <location>
        <begin position="68"/>
        <end position="88"/>
    </location>
</feature>
<dbReference type="GO" id="GO:0005886">
    <property type="term" value="C:plasma membrane"/>
    <property type="evidence" value="ECO:0007669"/>
    <property type="project" value="TreeGrafter"/>
</dbReference>
<comment type="caution">
    <text evidence="8">The sequence shown here is derived from an EMBL/GenBank/DDBJ whole genome shotgun (WGS) entry which is preliminary data.</text>
</comment>
<evidence type="ECO:0000256" key="4">
    <source>
        <dbReference type="ARBA" id="ARBA00022989"/>
    </source>
</evidence>
<evidence type="ECO:0000256" key="3">
    <source>
        <dbReference type="ARBA" id="ARBA00022692"/>
    </source>
</evidence>
<evidence type="ECO:0000256" key="1">
    <source>
        <dbReference type="ARBA" id="ARBA00004141"/>
    </source>
</evidence>